<evidence type="ECO:0000256" key="1">
    <source>
        <dbReference type="SAM" id="Phobius"/>
    </source>
</evidence>
<dbReference type="OrthoDB" id="594989at2"/>
<feature type="transmembrane region" description="Helical" evidence="1">
    <location>
        <begin position="47"/>
        <end position="68"/>
    </location>
</feature>
<evidence type="ECO:0008006" key="4">
    <source>
        <dbReference type="Google" id="ProtNLM"/>
    </source>
</evidence>
<feature type="transmembrane region" description="Helical" evidence="1">
    <location>
        <begin position="7"/>
        <end position="27"/>
    </location>
</feature>
<evidence type="ECO:0000313" key="2">
    <source>
        <dbReference type="EMBL" id="SIT16593.1"/>
    </source>
</evidence>
<dbReference type="EMBL" id="FTOR01000004">
    <property type="protein sequence ID" value="SIT16593.1"/>
    <property type="molecule type" value="Genomic_DNA"/>
</dbReference>
<organism evidence="2 3">
    <name type="scientific">Filimonas lacunae</name>
    <dbReference type="NCBI Taxonomy" id="477680"/>
    <lineage>
        <taxon>Bacteria</taxon>
        <taxon>Pseudomonadati</taxon>
        <taxon>Bacteroidota</taxon>
        <taxon>Chitinophagia</taxon>
        <taxon>Chitinophagales</taxon>
        <taxon>Chitinophagaceae</taxon>
        <taxon>Filimonas</taxon>
    </lineage>
</organism>
<dbReference type="Proteomes" id="UP000186917">
    <property type="component" value="Unassembled WGS sequence"/>
</dbReference>
<feature type="transmembrane region" description="Helical" evidence="1">
    <location>
        <begin position="75"/>
        <end position="94"/>
    </location>
</feature>
<keyword evidence="3" id="KW-1185">Reference proteome</keyword>
<dbReference type="STRING" id="477680.SAMN05421788_104261"/>
<dbReference type="InterPro" id="IPR025635">
    <property type="entry name" value="DUF4293"/>
</dbReference>
<dbReference type="RefSeq" id="WP_076379600.1">
    <property type="nucleotide sequence ID" value="NZ_AP017422.1"/>
</dbReference>
<gene>
    <name evidence="2" type="ORF">SAMN05421788_104261</name>
</gene>
<keyword evidence="1" id="KW-1133">Transmembrane helix</keyword>
<reference evidence="3" key="1">
    <citation type="submission" date="2017-01" db="EMBL/GenBank/DDBJ databases">
        <authorList>
            <person name="Varghese N."/>
            <person name="Submissions S."/>
        </authorList>
    </citation>
    <scope>NUCLEOTIDE SEQUENCE [LARGE SCALE GENOMIC DNA]</scope>
    <source>
        <strain evidence="3">DSM 21054</strain>
    </source>
</reference>
<proteinExistence type="predicted"/>
<protein>
    <recommendedName>
        <fullName evidence="4">DUF4293 family protein</fullName>
    </recommendedName>
</protein>
<dbReference type="KEGG" id="fln:FLA_6430"/>
<evidence type="ECO:0000313" key="3">
    <source>
        <dbReference type="Proteomes" id="UP000186917"/>
    </source>
</evidence>
<sequence>MIQRIQTIWLLVASVLAFLTLKLPFYAGMHEVEGGVPQYVILTGTTNLLITIVTVITGVAALLMIFFYKERKRQLWLTLATTLVAIVNIVLYITETGKFVAGSGNYALTSALTFVIPVFLILAIRGIRRDDKLVKSVDRLR</sequence>
<dbReference type="AlphaFoldDB" id="A0A173MSF6"/>
<keyword evidence="1" id="KW-0812">Transmembrane</keyword>
<name>A0A173MSF6_9BACT</name>
<feature type="transmembrane region" description="Helical" evidence="1">
    <location>
        <begin position="106"/>
        <end position="127"/>
    </location>
</feature>
<dbReference type="Pfam" id="PF14126">
    <property type="entry name" value="DUF4293"/>
    <property type="match status" value="1"/>
</dbReference>
<accession>A0A173MSF6</accession>
<keyword evidence="1" id="KW-0472">Membrane</keyword>